<feature type="domain" description="MgtC/SapB/SrpB/YhiD N-terminal" evidence="10">
    <location>
        <begin position="29"/>
        <end position="148"/>
    </location>
</feature>
<dbReference type="Proteomes" id="UP000292958">
    <property type="component" value="Unassembled WGS sequence"/>
</dbReference>
<evidence type="ECO:0000256" key="9">
    <source>
        <dbReference type="SAM" id="Phobius"/>
    </source>
</evidence>
<keyword evidence="7 9" id="KW-0472">Membrane</keyword>
<dbReference type="Gene3D" id="3.30.70.260">
    <property type="match status" value="1"/>
</dbReference>
<keyword evidence="13" id="KW-1185">Reference proteome</keyword>
<evidence type="ECO:0000256" key="5">
    <source>
        <dbReference type="ARBA" id="ARBA00022692"/>
    </source>
</evidence>
<dbReference type="Pfam" id="PF02308">
    <property type="entry name" value="MgtC"/>
    <property type="match status" value="1"/>
</dbReference>
<feature type="transmembrane region" description="Helical" evidence="9">
    <location>
        <begin position="20"/>
        <end position="40"/>
    </location>
</feature>
<feature type="domain" description="MgtC-like C-terminal" evidence="11">
    <location>
        <begin position="164"/>
        <end position="241"/>
    </location>
</feature>
<keyword evidence="4" id="KW-1003">Cell membrane</keyword>
<dbReference type="InterPro" id="IPR048640">
    <property type="entry name" value="MgtC-like_C"/>
</dbReference>
<dbReference type="GO" id="GO:0005886">
    <property type="term" value="C:plasma membrane"/>
    <property type="evidence" value="ECO:0007669"/>
    <property type="project" value="UniProtKB-SubCell"/>
</dbReference>
<organism evidence="12 13">
    <name type="scientific">Edaphobacter modestus</name>
    <dbReference type="NCBI Taxonomy" id="388466"/>
    <lineage>
        <taxon>Bacteria</taxon>
        <taxon>Pseudomonadati</taxon>
        <taxon>Acidobacteriota</taxon>
        <taxon>Terriglobia</taxon>
        <taxon>Terriglobales</taxon>
        <taxon>Acidobacteriaceae</taxon>
        <taxon>Edaphobacter</taxon>
    </lineage>
</organism>
<evidence type="ECO:0000256" key="2">
    <source>
        <dbReference type="ARBA" id="ARBA00009298"/>
    </source>
</evidence>
<comment type="function">
    <text evidence="8">Virulence factor required for growth in low Mg(2+) medium and for intramacrophage survival. May be involved in regulating membrane potential by activating Na(+)/K(+)-ATPase.</text>
</comment>
<evidence type="ECO:0000256" key="6">
    <source>
        <dbReference type="ARBA" id="ARBA00022989"/>
    </source>
</evidence>
<dbReference type="InterPro" id="IPR049177">
    <property type="entry name" value="MgtC_SapB_SrpB_YhiD_N"/>
</dbReference>
<comment type="similarity">
    <text evidence="2">Belongs to the MgtC/SapB family.</text>
</comment>
<evidence type="ECO:0000259" key="11">
    <source>
        <dbReference type="Pfam" id="PF21770"/>
    </source>
</evidence>
<evidence type="ECO:0000256" key="4">
    <source>
        <dbReference type="ARBA" id="ARBA00022475"/>
    </source>
</evidence>
<evidence type="ECO:0000256" key="7">
    <source>
        <dbReference type="ARBA" id="ARBA00023136"/>
    </source>
</evidence>
<protein>
    <recommendedName>
        <fullName evidence="3">Protein MgtC</fullName>
    </recommendedName>
</protein>
<sequence length="249" mass="27197">MPINPLTNPWLHWWSDSVSLIYQPSFPRLLVALVLGACIGAERQWRQRAAGLRTNTLVCFGAAAFVDLGLTIAPGTTQVIAYVVSGVGFLGAGAIMKDGGNVRGLNTAATLWCSAAVGACAGAGEMFDAVFVTVLLIAINSVLRPLSRYIDQRSLAMLDTHTLYRLRLLCDSEHQTEAEYQVTRAIAARLLVLSKIRAEKVEETDTSIVQAVLESPTRDPNVLKALVEDLRAFPWIRSVEWTETAEEIE</sequence>
<dbReference type="PANTHER" id="PTHR33778:SF3">
    <property type="entry name" value="PROTEIN MGTC"/>
    <property type="match status" value="1"/>
</dbReference>
<comment type="subcellular location">
    <subcellularLocation>
        <location evidence="1">Cell membrane</location>
        <topology evidence="1">Multi-pass membrane protein</topology>
    </subcellularLocation>
</comment>
<evidence type="ECO:0000259" key="10">
    <source>
        <dbReference type="Pfam" id="PF02308"/>
    </source>
</evidence>
<keyword evidence="5 9" id="KW-0812">Transmembrane</keyword>
<dbReference type="RefSeq" id="WP_207231711.1">
    <property type="nucleotide sequence ID" value="NZ_SHKW01000001.1"/>
</dbReference>
<evidence type="ECO:0000256" key="3">
    <source>
        <dbReference type="ARBA" id="ARBA00013833"/>
    </source>
</evidence>
<comment type="caution">
    <text evidence="12">The sequence shown here is derived from an EMBL/GenBank/DDBJ whole genome shotgun (WGS) entry which is preliminary data.</text>
</comment>
<accession>A0A4Q7YS25</accession>
<feature type="transmembrane region" description="Helical" evidence="9">
    <location>
        <begin position="79"/>
        <end position="96"/>
    </location>
</feature>
<proteinExistence type="inferred from homology"/>
<dbReference type="AlphaFoldDB" id="A0A4Q7YS25"/>
<keyword evidence="6 9" id="KW-1133">Transmembrane helix</keyword>
<dbReference type="InterPro" id="IPR003416">
    <property type="entry name" value="MgtC/SapB/SrpB/YhiD_fam"/>
</dbReference>
<dbReference type="PRINTS" id="PR01837">
    <property type="entry name" value="MGTCSAPBPROT"/>
</dbReference>
<reference evidence="12 13" key="1">
    <citation type="submission" date="2019-02" db="EMBL/GenBank/DDBJ databases">
        <title>Genomic Encyclopedia of Archaeal and Bacterial Type Strains, Phase II (KMG-II): from individual species to whole genera.</title>
        <authorList>
            <person name="Goeker M."/>
        </authorList>
    </citation>
    <scope>NUCLEOTIDE SEQUENCE [LARGE SCALE GENOMIC DNA]</scope>
    <source>
        <strain evidence="12 13">DSM 18101</strain>
    </source>
</reference>
<dbReference type="Pfam" id="PF21770">
    <property type="entry name" value="MgtC_SapB_C"/>
    <property type="match status" value="1"/>
</dbReference>
<feature type="transmembrane region" description="Helical" evidence="9">
    <location>
        <begin position="52"/>
        <end position="73"/>
    </location>
</feature>
<gene>
    <name evidence="12" type="ORF">BDD14_2081</name>
</gene>
<dbReference type="PANTHER" id="PTHR33778">
    <property type="entry name" value="PROTEIN MGTC"/>
    <property type="match status" value="1"/>
</dbReference>
<evidence type="ECO:0000313" key="13">
    <source>
        <dbReference type="Proteomes" id="UP000292958"/>
    </source>
</evidence>
<evidence type="ECO:0000256" key="8">
    <source>
        <dbReference type="ARBA" id="ARBA00025369"/>
    </source>
</evidence>
<evidence type="ECO:0000313" key="12">
    <source>
        <dbReference type="EMBL" id="RZU40612.1"/>
    </source>
</evidence>
<name>A0A4Q7YS25_9BACT</name>
<evidence type="ECO:0000256" key="1">
    <source>
        <dbReference type="ARBA" id="ARBA00004651"/>
    </source>
</evidence>
<dbReference type="EMBL" id="SHKW01000001">
    <property type="protein sequence ID" value="RZU40612.1"/>
    <property type="molecule type" value="Genomic_DNA"/>
</dbReference>